<evidence type="ECO:0000256" key="7">
    <source>
        <dbReference type="PIRSR" id="PIRSR606689-2"/>
    </source>
</evidence>
<dbReference type="AlphaFoldDB" id="A0AAN5CYE0"/>
<evidence type="ECO:0000256" key="4">
    <source>
        <dbReference type="ARBA" id="ARBA00038765"/>
    </source>
</evidence>
<dbReference type="PANTHER" id="PTHR45909:SF1">
    <property type="entry name" value="ADP-RIBOSYLATION FACTOR-RELATED PROTEIN 1"/>
    <property type="match status" value="1"/>
</dbReference>
<accession>A0AAN5CYE0</accession>
<keyword evidence="7" id="KW-0460">Magnesium</keyword>
<comment type="function">
    <text evidence="3">Trans-Golgi-associated GTPase that regulates protein sorting. Controls the targeting of ARL1 and its effector to the trans-Golgi. Required for the lipidation of chylomicrons in the intestine and required for VLDL lipidation in the liver.</text>
</comment>
<gene>
    <name evidence="8" type="ORF">PMAYCL1PPCAC_23149</name>
</gene>
<feature type="binding site" evidence="7">
    <location>
        <position position="56"/>
    </location>
    <ligand>
        <name>Mg(2+)</name>
        <dbReference type="ChEBI" id="CHEBI:18420"/>
    </ligand>
</feature>
<dbReference type="InterPro" id="IPR024156">
    <property type="entry name" value="Small_GTPase_ARF"/>
</dbReference>
<feature type="binding site" evidence="6">
    <location>
        <begin position="24"/>
        <end position="31"/>
    </location>
    <ligand>
        <name>GTP</name>
        <dbReference type="ChEBI" id="CHEBI:37565"/>
    </ligand>
</feature>
<organism evidence="8 9">
    <name type="scientific">Pristionchus mayeri</name>
    <dbReference type="NCBI Taxonomy" id="1317129"/>
    <lineage>
        <taxon>Eukaryota</taxon>
        <taxon>Metazoa</taxon>
        <taxon>Ecdysozoa</taxon>
        <taxon>Nematoda</taxon>
        <taxon>Chromadorea</taxon>
        <taxon>Rhabditida</taxon>
        <taxon>Rhabditina</taxon>
        <taxon>Diplogasteromorpha</taxon>
        <taxon>Diplogasteroidea</taxon>
        <taxon>Neodiplogasteridae</taxon>
        <taxon>Pristionchus</taxon>
    </lineage>
</organism>
<dbReference type="SMART" id="SM00177">
    <property type="entry name" value="ARF"/>
    <property type="match status" value="1"/>
</dbReference>
<dbReference type="GO" id="GO:0003924">
    <property type="term" value="F:GTPase activity"/>
    <property type="evidence" value="ECO:0007669"/>
    <property type="project" value="InterPro"/>
</dbReference>
<dbReference type="Gene3D" id="3.40.50.300">
    <property type="entry name" value="P-loop containing nucleotide triphosphate hydrolases"/>
    <property type="match status" value="1"/>
</dbReference>
<dbReference type="PROSITE" id="PS51417">
    <property type="entry name" value="ARF"/>
    <property type="match status" value="1"/>
</dbReference>
<evidence type="ECO:0000256" key="3">
    <source>
        <dbReference type="ARBA" id="ARBA00037377"/>
    </source>
</evidence>
<dbReference type="GO" id="GO:0043001">
    <property type="term" value="P:Golgi to plasma membrane protein transport"/>
    <property type="evidence" value="ECO:0007669"/>
    <property type="project" value="TreeGrafter"/>
</dbReference>
<feature type="binding site" evidence="6">
    <location>
        <position position="78"/>
    </location>
    <ligand>
        <name>GTP</name>
        <dbReference type="ChEBI" id="CHEBI:37565"/>
    </ligand>
</feature>
<evidence type="ECO:0000313" key="9">
    <source>
        <dbReference type="Proteomes" id="UP001328107"/>
    </source>
</evidence>
<keyword evidence="2 6" id="KW-0342">GTP-binding</keyword>
<dbReference type="GO" id="GO:0034067">
    <property type="term" value="P:protein localization to Golgi apparatus"/>
    <property type="evidence" value="ECO:0007669"/>
    <property type="project" value="TreeGrafter"/>
</dbReference>
<dbReference type="SUPFAM" id="SSF52540">
    <property type="entry name" value="P-loop containing nucleoside triphosphate hydrolases"/>
    <property type="match status" value="1"/>
</dbReference>
<dbReference type="GO" id="GO:0046872">
    <property type="term" value="F:metal ion binding"/>
    <property type="evidence" value="ECO:0007669"/>
    <property type="project" value="UniProtKB-KW"/>
</dbReference>
<evidence type="ECO:0000313" key="8">
    <source>
        <dbReference type="EMBL" id="GMR52954.1"/>
    </source>
</evidence>
<dbReference type="InterPro" id="IPR005225">
    <property type="entry name" value="Small_GTP-bd"/>
</dbReference>
<dbReference type="Pfam" id="PF00025">
    <property type="entry name" value="Arf"/>
    <property type="match status" value="1"/>
</dbReference>
<dbReference type="GO" id="GO:0005794">
    <property type="term" value="C:Golgi apparatus"/>
    <property type="evidence" value="ECO:0007669"/>
    <property type="project" value="TreeGrafter"/>
</dbReference>
<dbReference type="InterPro" id="IPR006689">
    <property type="entry name" value="Small_GTPase_ARF/SAR"/>
</dbReference>
<evidence type="ECO:0000256" key="5">
    <source>
        <dbReference type="ARBA" id="ARBA00039478"/>
    </source>
</evidence>
<keyword evidence="1 6" id="KW-0547">Nucleotide-binding</keyword>
<dbReference type="GO" id="GO:0005525">
    <property type="term" value="F:GTP binding"/>
    <property type="evidence" value="ECO:0007669"/>
    <property type="project" value="UniProtKB-KW"/>
</dbReference>
<sequence>MYTLSVGLWEQFFKKKDYFVVIVGLDNAGKTTFLEQIKGKFVKNYPMLNPAKITSTVGLNIGKVEVDQARLNFWDVGGQEDLRCLWANYLDEASALIYVVDASRPDLLPTVAESFKEVMKVERVKEVPILVAVNKSELEGAITADQVCDLFDYRTLTVCQGSNGSGRWGSRGGHGSSASLRPRGIECRQMRQMDPTVVSIETPVSRLVPSLPSSSLLIPPPGLR</sequence>
<comment type="subunit">
    <text evidence="4">Interacts with SYS1.</text>
</comment>
<proteinExistence type="predicted"/>
<dbReference type="GO" id="GO:0006886">
    <property type="term" value="P:intracellular protein transport"/>
    <property type="evidence" value="ECO:0007669"/>
    <property type="project" value="TreeGrafter"/>
</dbReference>
<feature type="binding site" evidence="6">
    <location>
        <begin position="134"/>
        <end position="137"/>
    </location>
    <ligand>
        <name>GTP</name>
        <dbReference type="ChEBI" id="CHEBI:37565"/>
    </ligand>
</feature>
<keyword evidence="9" id="KW-1185">Reference proteome</keyword>
<feature type="binding site" evidence="7">
    <location>
        <position position="31"/>
    </location>
    <ligand>
        <name>Mg(2+)</name>
        <dbReference type="ChEBI" id="CHEBI:18420"/>
    </ligand>
</feature>
<dbReference type="Proteomes" id="UP001328107">
    <property type="component" value="Unassembled WGS sequence"/>
</dbReference>
<dbReference type="PANTHER" id="PTHR45909">
    <property type="entry name" value="ADP-RIBOSYLATION FACTOR-RELATED PROTEIN 1"/>
    <property type="match status" value="1"/>
</dbReference>
<evidence type="ECO:0000256" key="6">
    <source>
        <dbReference type="PIRSR" id="PIRSR606689-1"/>
    </source>
</evidence>
<reference evidence="9" key="1">
    <citation type="submission" date="2022-10" db="EMBL/GenBank/DDBJ databases">
        <title>Genome assembly of Pristionchus species.</title>
        <authorList>
            <person name="Yoshida K."/>
            <person name="Sommer R.J."/>
        </authorList>
    </citation>
    <scope>NUCLEOTIDE SEQUENCE [LARGE SCALE GENOMIC DNA]</scope>
    <source>
        <strain evidence="9">RS5460</strain>
    </source>
</reference>
<evidence type="ECO:0000256" key="2">
    <source>
        <dbReference type="ARBA" id="ARBA00023134"/>
    </source>
</evidence>
<name>A0AAN5CYE0_9BILA</name>
<protein>
    <recommendedName>
        <fullName evidence="5">ADP-ribosylation factor-related protein 1</fullName>
    </recommendedName>
</protein>
<dbReference type="SMART" id="SM00178">
    <property type="entry name" value="SAR"/>
    <property type="match status" value="1"/>
</dbReference>
<evidence type="ECO:0000256" key="1">
    <source>
        <dbReference type="ARBA" id="ARBA00022741"/>
    </source>
</evidence>
<dbReference type="EMBL" id="BTRK01000005">
    <property type="protein sequence ID" value="GMR52954.1"/>
    <property type="molecule type" value="Genomic_DNA"/>
</dbReference>
<dbReference type="NCBIfam" id="TIGR00231">
    <property type="entry name" value="small_GTP"/>
    <property type="match status" value="1"/>
</dbReference>
<keyword evidence="7" id="KW-0479">Metal-binding</keyword>
<comment type="caution">
    <text evidence="8">The sequence shown here is derived from an EMBL/GenBank/DDBJ whole genome shotgun (WGS) entry which is preliminary data.</text>
</comment>
<dbReference type="PRINTS" id="PR00449">
    <property type="entry name" value="RASTRNSFRMNG"/>
</dbReference>
<dbReference type="InterPro" id="IPR027417">
    <property type="entry name" value="P-loop_NTPase"/>
</dbReference>